<dbReference type="InterPro" id="IPR000157">
    <property type="entry name" value="TIR_dom"/>
</dbReference>
<dbReference type="InterPro" id="IPR035897">
    <property type="entry name" value="Toll_tir_struct_dom_sf"/>
</dbReference>
<dbReference type="InterPro" id="IPR011990">
    <property type="entry name" value="TPR-like_helical_dom_sf"/>
</dbReference>
<name>A0A5C8EAM6_9SPIR</name>
<evidence type="ECO:0000313" key="3">
    <source>
        <dbReference type="Proteomes" id="UP000324707"/>
    </source>
</evidence>
<proteinExistence type="predicted"/>
<dbReference type="Pfam" id="PF13676">
    <property type="entry name" value="TIR_2"/>
    <property type="match status" value="1"/>
</dbReference>
<dbReference type="RefSeq" id="WP_147735768.1">
    <property type="nucleotide sequence ID" value="NZ_SAXX01000004.1"/>
</dbReference>
<keyword evidence="2" id="KW-0675">Receptor</keyword>
<evidence type="ECO:0000259" key="1">
    <source>
        <dbReference type="PROSITE" id="PS50104"/>
    </source>
</evidence>
<gene>
    <name evidence="2" type="ORF">EPJ69_01930</name>
</gene>
<dbReference type="Proteomes" id="UP000324707">
    <property type="component" value="Unassembled WGS sequence"/>
</dbReference>
<organism evidence="2 3">
    <name type="scientific">Brachyspira aalborgi</name>
    <dbReference type="NCBI Taxonomy" id="29522"/>
    <lineage>
        <taxon>Bacteria</taxon>
        <taxon>Pseudomonadati</taxon>
        <taxon>Spirochaetota</taxon>
        <taxon>Spirochaetia</taxon>
        <taxon>Brachyspirales</taxon>
        <taxon>Brachyspiraceae</taxon>
        <taxon>Brachyspira</taxon>
    </lineage>
</organism>
<protein>
    <submittedName>
        <fullName evidence="2">Toll/interleukin-1 receptor domain-containing protein</fullName>
    </submittedName>
</protein>
<comment type="caution">
    <text evidence="2">The sequence shown here is derived from an EMBL/GenBank/DDBJ whole genome shotgun (WGS) entry which is preliminary data.</text>
</comment>
<feature type="domain" description="TIR" evidence="1">
    <location>
        <begin position="3"/>
        <end position="133"/>
    </location>
</feature>
<reference evidence="2 3" key="1">
    <citation type="journal article" date="1992" name="Lakartidningen">
        <title>[Penicillin V and not amoxicillin is the first choice preparation in acute otitis].</title>
        <authorList>
            <person name="Kamme C."/>
            <person name="Lundgren K."/>
            <person name="Prellner K."/>
        </authorList>
    </citation>
    <scope>NUCLEOTIDE SEQUENCE [LARGE SCALE GENOMIC DNA]</scope>
    <source>
        <strain evidence="2 3">PC5538III-lc</strain>
    </source>
</reference>
<dbReference type="Gene3D" id="3.40.50.10140">
    <property type="entry name" value="Toll/interleukin-1 receptor homology (TIR) domain"/>
    <property type="match status" value="1"/>
</dbReference>
<accession>A0A5C8EAM6</accession>
<dbReference type="GO" id="GO:0007165">
    <property type="term" value="P:signal transduction"/>
    <property type="evidence" value="ECO:0007669"/>
    <property type="project" value="InterPro"/>
</dbReference>
<dbReference type="PROSITE" id="PS50104">
    <property type="entry name" value="TIR"/>
    <property type="match status" value="1"/>
</dbReference>
<evidence type="ECO:0000313" key="2">
    <source>
        <dbReference type="EMBL" id="TXJ34713.1"/>
    </source>
</evidence>
<dbReference type="SUPFAM" id="SSF52200">
    <property type="entry name" value="Toll/Interleukin receptor TIR domain"/>
    <property type="match status" value="1"/>
</dbReference>
<dbReference type="EMBL" id="SAXX01000004">
    <property type="protein sequence ID" value="TXJ34713.1"/>
    <property type="molecule type" value="Genomic_DNA"/>
</dbReference>
<dbReference type="AlphaFoldDB" id="A0A5C8EAM6"/>
<dbReference type="SUPFAM" id="SSF48452">
    <property type="entry name" value="TPR-like"/>
    <property type="match status" value="1"/>
</dbReference>
<sequence length="820" mass="97227">MEKFGKVFISHQSKDKNYAEYIVNRLGKDRCIYDKYSFEDGALIMEEIRRGLEETFLFVILLTKKALESEWVKKELDLAYKKLKNGEIKSILPIIIEENLSYNDKLIPNWMKERYNIKPIMRPKLAYNKIKAKMIEISLEFEGVNKEAFYGRNDEMKEFERRNSDFTKEPLVAIIASGFDYIGRKRFIEYSLKKLNIMPKCYPYNIISLSRDESIEDFILKIYDIGIIDEDLKIKKITLLSNEEKIDVVAKYVKRFQECKQYIFINDNDVIVKSDSTLVEWFNKLINKIDNCLVFGIASKYKLKEHLIKNDKIFSIRITELTHVERRLMLAGVCKELDIDISNENLITISNNLSGYPDQILFVAKIIKSEGVKVTLEQLYMVRNYSKDRVNMLLNVFNETPKVIDFLKFLCSLDIIDYDTINSLFEKDSELKEIFYKFISMLICIPIGSDGEYYYISDIIRDGVDRLKIETNNKYYKDFLSTLKNKKVNDKWIEETSISEYYNVIKQKITNGIDVDSSFVLPSHYIQSIVKLYNDKNYQLSIKISKRIINNNLYSNFDINLQKELYTFLCQALAREHNDEFHEYIKTPILENKDKKFLYGFFYRINGNFEKAIYSLEEAIQLGNISPKTKRELVNAYVLIDDYESAYQYSKDNYELDNNNPYYIQSYFRCLINSEKYINNKDILEKLLEDIDRIKSSTAESMLFELKALYYSKIKNNFKEALEYINDGIKKVKNKVYLLIVKFDIAYDNNIKKDMEDALNELDKIVEENKYYSNAFFIRKAKYSFIEKNNEKELDFYISKIKHLPKSNIEHLKKKLKNKI</sequence>
<dbReference type="Gene3D" id="1.25.40.1040">
    <property type="match status" value="1"/>
</dbReference>